<keyword evidence="2" id="KW-1185">Reference proteome</keyword>
<reference evidence="1 2" key="1">
    <citation type="submission" date="2017-04" db="EMBL/GenBank/DDBJ databases">
        <authorList>
            <person name="Afonso C.L."/>
            <person name="Miller P.J."/>
            <person name="Scott M.A."/>
            <person name="Spackman E."/>
            <person name="Goraichik I."/>
            <person name="Dimitrov K.M."/>
            <person name="Suarez D.L."/>
            <person name="Swayne D.E."/>
        </authorList>
    </citation>
    <scope>NUCLEOTIDE SEQUENCE [LARGE SCALE GENOMIC DNA]</scope>
    <source>
        <strain evidence="1 2">KR-140</strain>
    </source>
</reference>
<dbReference type="RefSeq" id="WP_084046002.1">
    <property type="nucleotide sequence ID" value="NZ_FWWU01000005.1"/>
</dbReference>
<sequence length="62" mass="6595">MRPVASLIDAGNTPSARYVWGTLALDHVLSNSFTGNCAVRGYYDGTDHALVDCQLSTSATAY</sequence>
<name>A0A1W1UKL3_9DEIO</name>
<evidence type="ECO:0000313" key="1">
    <source>
        <dbReference type="EMBL" id="SMB81658.1"/>
    </source>
</evidence>
<dbReference type="EMBL" id="FWWU01000005">
    <property type="protein sequence ID" value="SMB81658.1"/>
    <property type="molecule type" value="Genomic_DNA"/>
</dbReference>
<protein>
    <submittedName>
        <fullName evidence="1">Uncharacterized protein</fullName>
    </submittedName>
</protein>
<accession>A0A1W1UKL3</accession>
<gene>
    <name evidence="1" type="ORF">SAMN00790413_04665</name>
</gene>
<dbReference type="AlphaFoldDB" id="A0A1W1UKL3"/>
<organism evidence="1 2">
    <name type="scientific">Deinococcus hopiensis KR-140</name>
    <dbReference type="NCBI Taxonomy" id="695939"/>
    <lineage>
        <taxon>Bacteria</taxon>
        <taxon>Thermotogati</taxon>
        <taxon>Deinococcota</taxon>
        <taxon>Deinococci</taxon>
        <taxon>Deinococcales</taxon>
        <taxon>Deinococcaceae</taxon>
        <taxon>Deinococcus</taxon>
    </lineage>
</organism>
<proteinExistence type="predicted"/>
<dbReference type="Proteomes" id="UP000192582">
    <property type="component" value="Unassembled WGS sequence"/>
</dbReference>
<evidence type="ECO:0000313" key="2">
    <source>
        <dbReference type="Proteomes" id="UP000192582"/>
    </source>
</evidence>